<comment type="cofactor">
    <cofactor evidence="1">
        <name>Fe(2+)</name>
        <dbReference type="ChEBI" id="CHEBI:29033"/>
    </cofactor>
</comment>
<dbReference type="CDD" id="cd20289">
    <property type="entry name" value="cupin_ADO"/>
    <property type="match status" value="1"/>
</dbReference>
<evidence type="ECO:0000256" key="3">
    <source>
        <dbReference type="ARBA" id="ARBA00013133"/>
    </source>
</evidence>
<dbReference type="EC" id="1.13.11.20" evidence="3"/>
<gene>
    <name evidence="9" type="ORF">KP509_02G084700</name>
</gene>
<comment type="similarity">
    <text evidence="2">Belongs to the cysteine dioxygenase family.</text>
</comment>
<dbReference type="Gene3D" id="2.60.120.10">
    <property type="entry name" value="Jelly Rolls"/>
    <property type="match status" value="1"/>
</dbReference>
<keyword evidence="5" id="KW-0560">Oxidoreductase</keyword>
<dbReference type="OMA" id="YHEITAI"/>
<dbReference type="AlphaFoldDB" id="A0A8T2VJG2"/>
<evidence type="ECO:0000313" key="9">
    <source>
        <dbReference type="EMBL" id="KAH7444599.1"/>
    </source>
</evidence>
<keyword evidence="6" id="KW-0408">Iron</keyword>
<name>A0A8T2VJG2_CERRI</name>
<comment type="caution">
    <text evidence="9">The sequence shown here is derived from an EMBL/GenBank/DDBJ whole genome shotgun (WGS) entry which is preliminary data.</text>
</comment>
<keyword evidence="4" id="KW-0479">Metal-binding</keyword>
<dbReference type="GO" id="GO:0046872">
    <property type="term" value="F:metal ion binding"/>
    <property type="evidence" value="ECO:0007669"/>
    <property type="project" value="UniProtKB-KW"/>
</dbReference>
<evidence type="ECO:0000256" key="6">
    <source>
        <dbReference type="ARBA" id="ARBA00023004"/>
    </source>
</evidence>
<reference evidence="9" key="1">
    <citation type="submission" date="2021-08" db="EMBL/GenBank/DDBJ databases">
        <title>WGS assembly of Ceratopteris richardii.</title>
        <authorList>
            <person name="Marchant D.B."/>
            <person name="Chen G."/>
            <person name="Jenkins J."/>
            <person name="Shu S."/>
            <person name="Leebens-Mack J."/>
            <person name="Grimwood J."/>
            <person name="Schmutz J."/>
            <person name="Soltis P."/>
            <person name="Soltis D."/>
            <person name="Chen Z.-H."/>
        </authorList>
    </citation>
    <scope>NUCLEOTIDE SEQUENCE</scope>
    <source>
        <strain evidence="9">Whitten #5841</strain>
        <tissue evidence="9">Leaf</tissue>
    </source>
</reference>
<comment type="catalytic activity">
    <reaction evidence="7">
        <text>L-cysteine + O2 = 3-sulfino-L-alanine + H(+)</text>
        <dbReference type="Rhea" id="RHEA:20441"/>
        <dbReference type="ChEBI" id="CHEBI:15378"/>
        <dbReference type="ChEBI" id="CHEBI:15379"/>
        <dbReference type="ChEBI" id="CHEBI:35235"/>
        <dbReference type="ChEBI" id="CHEBI:61085"/>
        <dbReference type="EC" id="1.13.11.20"/>
    </reaction>
    <physiologicalReaction direction="left-to-right" evidence="7">
        <dbReference type="Rhea" id="RHEA:20442"/>
    </physiologicalReaction>
</comment>
<proteinExistence type="inferred from homology"/>
<dbReference type="InterPro" id="IPR011051">
    <property type="entry name" value="RmlC_Cupin_sf"/>
</dbReference>
<dbReference type="EMBL" id="CM035407">
    <property type="protein sequence ID" value="KAH7444599.1"/>
    <property type="molecule type" value="Genomic_DNA"/>
</dbReference>
<evidence type="ECO:0000256" key="8">
    <source>
        <dbReference type="SAM" id="MobiDB-lite"/>
    </source>
</evidence>
<sequence>MCLEDDRLKPELGDDGNEQDLRPLVHRLYDACMSAFTPSGFPPSTEAVQMVRLALDKIKPADVGLDENTPPHSDQGFGFFGNSNGKKGRRSSLVSRWAPPITYMHIYECRDFSMGIFCLPTSAVIPLHNHPGMTVFSKLLYGSMHVKAYDWWDPNDVKEPRLAKLVVDRTFSAPCEPSVLYPTSGGNIHAFTAVTSCAFLDVFAPPYSNEDGRHCSYYQDFPFSSFKGSLKEQSSDIRELDLAWLEECQPADDYIVKGAPYRGPRISP</sequence>
<dbReference type="Pfam" id="PF07847">
    <property type="entry name" value="PCO_ADO"/>
    <property type="match status" value="1"/>
</dbReference>
<evidence type="ECO:0000256" key="4">
    <source>
        <dbReference type="ARBA" id="ARBA00022723"/>
    </source>
</evidence>
<dbReference type="SUPFAM" id="SSF51182">
    <property type="entry name" value="RmlC-like cupins"/>
    <property type="match status" value="1"/>
</dbReference>
<evidence type="ECO:0000256" key="1">
    <source>
        <dbReference type="ARBA" id="ARBA00001954"/>
    </source>
</evidence>
<dbReference type="PANTHER" id="PTHR22966:SF61">
    <property type="entry name" value="2-AMINOETHANETHIOL DIOXYGENASE"/>
    <property type="match status" value="1"/>
</dbReference>
<feature type="compositionally biased region" description="Low complexity" evidence="8">
    <location>
        <begin position="76"/>
        <end position="85"/>
    </location>
</feature>
<organism evidence="9 10">
    <name type="scientific">Ceratopteris richardii</name>
    <name type="common">Triangle waterfern</name>
    <dbReference type="NCBI Taxonomy" id="49495"/>
    <lineage>
        <taxon>Eukaryota</taxon>
        <taxon>Viridiplantae</taxon>
        <taxon>Streptophyta</taxon>
        <taxon>Embryophyta</taxon>
        <taxon>Tracheophyta</taxon>
        <taxon>Polypodiopsida</taxon>
        <taxon>Polypodiidae</taxon>
        <taxon>Polypodiales</taxon>
        <taxon>Pteridineae</taxon>
        <taxon>Pteridaceae</taxon>
        <taxon>Parkerioideae</taxon>
        <taxon>Ceratopteris</taxon>
    </lineage>
</organism>
<dbReference type="InterPro" id="IPR012864">
    <property type="entry name" value="PCO/ADO"/>
</dbReference>
<feature type="region of interest" description="Disordered" evidence="8">
    <location>
        <begin position="67"/>
        <end position="91"/>
    </location>
</feature>
<accession>A0A8T2VJG2</accession>
<protein>
    <recommendedName>
        <fullName evidence="3">cysteine dioxygenase</fullName>
        <ecNumber evidence="3">1.13.11.20</ecNumber>
    </recommendedName>
</protein>
<dbReference type="GO" id="GO:0070483">
    <property type="term" value="P:detection of hypoxia"/>
    <property type="evidence" value="ECO:0007669"/>
    <property type="project" value="UniProtKB-ARBA"/>
</dbReference>
<evidence type="ECO:0000256" key="7">
    <source>
        <dbReference type="ARBA" id="ARBA00024284"/>
    </source>
</evidence>
<keyword evidence="10" id="KW-1185">Reference proteome</keyword>
<dbReference type="Proteomes" id="UP000825935">
    <property type="component" value="Chromosome 2"/>
</dbReference>
<evidence type="ECO:0000256" key="5">
    <source>
        <dbReference type="ARBA" id="ARBA00023002"/>
    </source>
</evidence>
<dbReference type="OrthoDB" id="271433at2759"/>
<evidence type="ECO:0000313" key="10">
    <source>
        <dbReference type="Proteomes" id="UP000825935"/>
    </source>
</evidence>
<dbReference type="GO" id="GO:0017172">
    <property type="term" value="F:cysteine dioxygenase activity"/>
    <property type="evidence" value="ECO:0007669"/>
    <property type="project" value="UniProtKB-EC"/>
</dbReference>
<evidence type="ECO:0000256" key="2">
    <source>
        <dbReference type="ARBA" id="ARBA00006622"/>
    </source>
</evidence>
<dbReference type="InterPro" id="IPR014710">
    <property type="entry name" value="RmlC-like_jellyroll"/>
</dbReference>
<dbReference type="PANTHER" id="PTHR22966">
    <property type="entry name" value="2-AMINOETHANETHIOL DIOXYGENASE"/>
    <property type="match status" value="1"/>
</dbReference>